<proteinExistence type="predicted"/>
<sequence length="247" mass="26396">MAPTSSDLPTAKKARLEPATYMAKTPETMPVAAHKKRGRSVRPRSAPSPPGLNTPPTSTPPAHRRGRRLQPIEAAHPVLASTPDVASSHAPALESWDMAATASFLSSAFATASWQPTTPPTDTAHDLSLLHGLRSSFALSRSGAPMRAGSVRTSWSAGPCDAMQHLATSNHAWRTDFGANSTHDAPRHLHGDDEAKRREPLRGGSTLATATLHLAALEAILADDADDEYGMFDRESLPTEAAWPYYV</sequence>
<dbReference type="GeneID" id="24136123"/>
<evidence type="ECO:0000313" key="3">
    <source>
        <dbReference type="Proteomes" id="UP000030745"/>
    </source>
</evidence>
<dbReference type="KEGG" id="spar:SPRG_14314"/>
<feature type="region of interest" description="Disordered" evidence="1">
    <location>
        <begin position="177"/>
        <end position="201"/>
    </location>
</feature>
<evidence type="ECO:0000313" key="2">
    <source>
        <dbReference type="EMBL" id="KDO20442.1"/>
    </source>
</evidence>
<dbReference type="Proteomes" id="UP000030745">
    <property type="component" value="Unassembled WGS sequence"/>
</dbReference>
<dbReference type="AlphaFoldDB" id="A0A067C0U0"/>
<feature type="compositionally biased region" description="Pro residues" evidence="1">
    <location>
        <begin position="46"/>
        <end position="59"/>
    </location>
</feature>
<feature type="region of interest" description="Disordered" evidence="1">
    <location>
        <begin position="1"/>
        <end position="65"/>
    </location>
</feature>
<evidence type="ECO:0000256" key="1">
    <source>
        <dbReference type="SAM" id="MobiDB-lite"/>
    </source>
</evidence>
<feature type="compositionally biased region" description="Basic residues" evidence="1">
    <location>
        <begin position="33"/>
        <end position="42"/>
    </location>
</feature>
<accession>A0A067C0U0</accession>
<protein>
    <submittedName>
        <fullName evidence="2">Uncharacterized protein</fullName>
    </submittedName>
</protein>
<dbReference type="VEuPathDB" id="FungiDB:SPRG_14314"/>
<reference evidence="2 3" key="1">
    <citation type="journal article" date="2013" name="PLoS Genet.">
        <title>Distinctive expansion of potential virulence genes in the genome of the oomycete fish pathogen Saprolegnia parasitica.</title>
        <authorList>
            <person name="Jiang R.H."/>
            <person name="de Bruijn I."/>
            <person name="Haas B.J."/>
            <person name="Belmonte R."/>
            <person name="Lobach L."/>
            <person name="Christie J."/>
            <person name="van den Ackerveken G."/>
            <person name="Bottin A."/>
            <person name="Bulone V."/>
            <person name="Diaz-Moreno S.M."/>
            <person name="Dumas B."/>
            <person name="Fan L."/>
            <person name="Gaulin E."/>
            <person name="Govers F."/>
            <person name="Grenville-Briggs L.J."/>
            <person name="Horner N.R."/>
            <person name="Levin J.Z."/>
            <person name="Mammella M."/>
            <person name="Meijer H.J."/>
            <person name="Morris P."/>
            <person name="Nusbaum C."/>
            <person name="Oome S."/>
            <person name="Phillips A.J."/>
            <person name="van Rooyen D."/>
            <person name="Rzeszutek E."/>
            <person name="Saraiva M."/>
            <person name="Secombes C.J."/>
            <person name="Seidl M.F."/>
            <person name="Snel B."/>
            <person name="Stassen J.H."/>
            <person name="Sykes S."/>
            <person name="Tripathy S."/>
            <person name="van den Berg H."/>
            <person name="Vega-Arreguin J.C."/>
            <person name="Wawra S."/>
            <person name="Young S.K."/>
            <person name="Zeng Q."/>
            <person name="Dieguez-Uribeondo J."/>
            <person name="Russ C."/>
            <person name="Tyler B.M."/>
            <person name="van West P."/>
        </authorList>
    </citation>
    <scope>NUCLEOTIDE SEQUENCE [LARGE SCALE GENOMIC DNA]</scope>
    <source>
        <strain evidence="2 3">CBS 223.65</strain>
    </source>
</reference>
<name>A0A067C0U0_SAPPC</name>
<organism evidence="2 3">
    <name type="scientific">Saprolegnia parasitica (strain CBS 223.65)</name>
    <dbReference type="NCBI Taxonomy" id="695850"/>
    <lineage>
        <taxon>Eukaryota</taxon>
        <taxon>Sar</taxon>
        <taxon>Stramenopiles</taxon>
        <taxon>Oomycota</taxon>
        <taxon>Saprolegniomycetes</taxon>
        <taxon>Saprolegniales</taxon>
        <taxon>Saprolegniaceae</taxon>
        <taxon>Saprolegnia</taxon>
    </lineage>
</organism>
<dbReference type="RefSeq" id="XP_012208832.1">
    <property type="nucleotide sequence ID" value="XM_012353442.1"/>
</dbReference>
<dbReference type="EMBL" id="KK583312">
    <property type="protein sequence ID" value="KDO20442.1"/>
    <property type="molecule type" value="Genomic_DNA"/>
</dbReference>
<keyword evidence="3" id="KW-1185">Reference proteome</keyword>
<gene>
    <name evidence="2" type="ORF">SPRG_14314</name>
</gene>
<feature type="compositionally biased region" description="Basic and acidic residues" evidence="1">
    <location>
        <begin position="184"/>
        <end position="201"/>
    </location>
</feature>